<dbReference type="AlphaFoldDB" id="D2I3H5"/>
<feature type="non-terminal residue" evidence="1">
    <location>
        <position position="50"/>
    </location>
</feature>
<accession>D2I3H5</accession>
<protein>
    <recommendedName>
        <fullName evidence="2">Immunoglobulin V-set domain-containing protein</fullName>
    </recommendedName>
</protein>
<reference evidence="1" key="1">
    <citation type="journal article" date="2010" name="Nature">
        <title>The sequence and de novo assembly of the giant panda genome.</title>
        <authorList>
            <person name="Li R."/>
            <person name="Fan W."/>
            <person name="Tian G."/>
            <person name="Zhu H."/>
            <person name="He L."/>
            <person name="Cai J."/>
            <person name="Huang Q."/>
            <person name="Cai Q."/>
            <person name="Li B."/>
            <person name="Bai Y."/>
            <person name="Zhang Z."/>
            <person name="Zhang Y."/>
            <person name="Wang W."/>
            <person name="Li J."/>
            <person name="Wei F."/>
            <person name="Li H."/>
            <person name="Jian M."/>
            <person name="Li J."/>
            <person name="Zhang Z."/>
            <person name="Nielsen R."/>
            <person name="Li D."/>
            <person name="Gu W."/>
            <person name="Yang Z."/>
            <person name="Xuan Z."/>
            <person name="Ryder O.A."/>
            <person name="Leung F.C."/>
            <person name="Zhou Y."/>
            <person name="Cao J."/>
            <person name="Sun X."/>
            <person name="Fu Y."/>
            <person name="Fang X."/>
            <person name="Guo X."/>
            <person name="Wang B."/>
            <person name="Hou R."/>
            <person name="Shen F."/>
            <person name="Mu B."/>
            <person name="Ni P."/>
            <person name="Lin R."/>
            <person name="Qian W."/>
            <person name="Wang G."/>
            <person name="Yu C."/>
            <person name="Nie W."/>
            <person name="Wang J."/>
            <person name="Wu Z."/>
            <person name="Liang H."/>
            <person name="Min J."/>
            <person name="Wu Q."/>
            <person name="Cheng S."/>
            <person name="Ruan J."/>
            <person name="Wang M."/>
            <person name="Shi Z."/>
            <person name="Wen M."/>
            <person name="Liu B."/>
            <person name="Ren X."/>
            <person name="Zheng H."/>
            <person name="Dong D."/>
            <person name="Cook K."/>
            <person name="Shan G."/>
            <person name="Zhang H."/>
            <person name="Kosiol C."/>
            <person name="Xie X."/>
            <person name="Lu Z."/>
            <person name="Zheng H."/>
            <person name="Li Y."/>
            <person name="Steiner C.C."/>
            <person name="Lam T.T."/>
            <person name="Lin S."/>
            <person name="Zhang Q."/>
            <person name="Li G."/>
            <person name="Tian J."/>
            <person name="Gong T."/>
            <person name="Liu H."/>
            <person name="Zhang D."/>
            <person name="Fang L."/>
            <person name="Ye C."/>
            <person name="Zhang J."/>
            <person name="Hu W."/>
            <person name="Xu A."/>
            <person name="Ren Y."/>
            <person name="Zhang G."/>
            <person name="Bruford M.W."/>
            <person name="Li Q."/>
            <person name="Ma L."/>
            <person name="Guo Y."/>
            <person name="An N."/>
            <person name="Hu Y."/>
            <person name="Zheng Y."/>
            <person name="Shi Y."/>
            <person name="Li Z."/>
            <person name="Liu Q."/>
            <person name="Chen Y."/>
            <person name="Zhao J."/>
            <person name="Qu N."/>
            <person name="Zhao S."/>
            <person name="Tian F."/>
            <person name="Wang X."/>
            <person name="Wang H."/>
            <person name="Xu L."/>
            <person name="Liu X."/>
            <person name="Vinar T."/>
            <person name="Wang Y."/>
            <person name="Lam T.W."/>
            <person name="Yiu S.M."/>
            <person name="Liu S."/>
            <person name="Zhang H."/>
            <person name="Li D."/>
            <person name="Huang Y."/>
            <person name="Wang X."/>
            <person name="Yang G."/>
            <person name="Jiang Z."/>
            <person name="Wang J."/>
            <person name="Qin N."/>
            <person name="Li L."/>
            <person name="Li J."/>
            <person name="Bolund L."/>
            <person name="Kristiansen K."/>
            <person name="Wong G.K."/>
            <person name="Olson M."/>
            <person name="Zhang X."/>
            <person name="Li S."/>
            <person name="Yang H."/>
            <person name="Wang J."/>
            <person name="Wang J."/>
        </authorList>
    </citation>
    <scope>NUCLEOTIDE SEQUENCE [LARGE SCALE GENOMIC DNA]</scope>
</reference>
<evidence type="ECO:0000313" key="1">
    <source>
        <dbReference type="EMBL" id="EFB25851.1"/>
    </source>
</evidence>
<evidence type="ECO:0008006" key="2">
    <source>
        <dbReference type="Google" id="ProtNLM"/>
    </source>
</evidence>
<feature type="non-terminal residue" evidence="1">
    <location>
        <position position="1"/>
    </location>
</feature>
<organism evidence="1">
    <name type="scientific">Ailuropoda melanoleuca</name>
    <name type="common">Giant panda</name>
    <dbReference type="NCBI Taxonomy" id="9646"/>
    <lineage>
        <taxon>Eukaryota</taxon>
        <taxon>Metazoa</taxon>
        <taxon>Chordata</taxon>
        <taxon>Craniata</taxon>
        <taxon>Vertebrata</taxon>
        <taxon>Euteleostomi</taxon>
        <taxon>Mammalia</taxon>
        <taxon>Eutheria</taxon>
        <taxon>Laurasiatheria</taxon>
        <taxon>Carnivora</taxon>
        <taxon>Caniformia</taxon>
        <taxon>Ursidae</taxon>
        <taxon>Ailuropoda</taxon>
    </lineage>
</organism>
<dbReference type="InParanoid" id="D2I3H5"/>
<sequence length="50" mass="5441">LRGEDSVPYCCGSYNSSSNLVTILRIISLVVSPTPTTSPVWTPTWLLQST</sequence>
<dbReference type="EMBL" id="GL194317">
    <property type="protein sequence ID" value="EFB25851.1"/>
    <property type="molecule type" value="Genomic_DNA"/>
</dbReference>
<gene>
    <name evidence="1" type="ORF">PANDA_020067</name>
</gene>
<proteinExistence type="predicted"/>
<name>D2I3H5_AILME</name>